<reference evidence="2 3" key="1">
    <citation type="journal article" date="2008" name="Genome Res.">
        <title>Insights from the complete genome sequence of Mycobacterium marinum on the evolution of Mycobacterium tuberculosis.</title>
        <authorList>
            <person name="Stinear T.P."/>
            <person name="Seemann T."/>
            <person name="Harrison P.F."/>
            <person name="Jenkin G.A."/>
            <person name="Davies J.K."/>
            <person name="Johnson P.D."/>
            <person name="Abdellah Z."/>
            <person name="Arrowsmith C."/>
            <person name="Chillingworth T."/>
            <person name="Churcher C."/>
            <person name="Clarke K."/>
            <person name="Cronin A."/>
            <person name="Davis P."/>
            <person name="Goodhead I."/>
            <person name="Holroyd N."/>
            <person name="Jagels K."/>
            <person name="Lord A."/>
            <person name="Moule S."/>
            <person name="Mungall K."/>
            <person name="Norbertczak H."/>
            <person name="Quail M.A."/>
            <person name="Rabbinowitsch E."/>
            <person name="Walker D."/>
            <person name="White B."/>
            <person name="Whitehead S."/>
            <person name="Small P.L."/>
            <person name="Brosch R."/>
            <person name="Ramakrishnan L."/>
            <person name="Fischbach M.A."/>
            <person name="Parkhill J."/>
            <person name="Cole S.T."/>
        </authorList>
    </citation>
    <scope>NUCLEOTIDE SEQUENCE [LARGE SCALE GENOMIC DNA]</scope>
    <source>
        <strain evidence="3">ATCC BAA-535 / M</strain>
    </source>
</reference>
<dbReference type="KEGG" id="mmi:MMAR_0219"/>
<dbReference type="STRING" id="216594.MMAR_0219"/>
<dbReference type="HOGENOM" id="CLU_161978_0_0_11"/>
<dbReference type="AlphaFoldDB" id="B2HKI3"/>
<keyword evidence="1" id="KW-0472">Membrane</keyword>
<dbReference type="EMBL" id="CP000854">
    <property type="protein sequence ID" value="ACC38688.1"/>
    <property type="molecule type" value="Genomic_DNA"/>
</dbReference>
<keyword evidence="1" id="KW-0812">Transmembrane</keyword>
<evidence type="ECO:0000313" key="2">
    <source>
        <dbReference type="EMBL" id="ACC38688.1"/>
    </source>
</evidence>
<accession>B2HKI3</accession>
<protein>
    <submittedName>
        <fullName evidence="2">Conserved hypothetical membrane protein</fullName>
    </submittedName>
</protein>
<dbReference type="eggNOG" id="ENOG5031PDG">
    <property type="taxonomic scope" value="Bacteria"/>
</dbReference>
<keyword evidence="3" id="KW-1185">Reference proteome</keyword>
<organism evidence="2 3">
    <name type="scientific">Mycobacterium marinum (strain ATCC BAA-535 / M)</name>
    <dbReference type="NCBI Taxonomy" id="216594"/>
    <lineage>
        <taxon>Bacteria</taxon>
        <taxon>Bacillati</taxon>
        <taxon>Actinomycetota</taxon>
        <taxon>Actinomycetes</taxon>
        <taxon>Mycobacteriales</taxon>
        <taxon>Mycobacteriaceae</taxon>
        <taxon>Mycobacterium</taxon>
        <taxon>Mycobacterium ulcerans group</taxon>
    </lineage>
</organism>
<dbReference type="Proteomes" id="UP000001190">
    <property type="component" value="Chromosome"/>
</dbReference>
<dbReference type="RefSeq" id="WP_012392216.1">
    <property type="nucleotide sequence ID" value="NC_010612.1"/>
</dbReference>
<evidence type="ECO:0000256" key="1">
    <source>
        <dbReference type="SAM" id="Phobius"/>
    </source>
</evidence>
<evidence type="ECO:0000313" key="3">
    <source>
        <dbReference type="Proteomes" id="UP000001190"/>
    </source>
</evidence>
<proteinExistence type="predicted"/>
<gene>
    <name evidence="2" type="ordered locus">MMAR_0219</name>
</gene>
<sequence length="125" mass="14412">MTTSSNPWGDERRRLSHQLPMRDHLFGRSQARRLSRRFAGVGVRISPQRLREMHAGMPASDSEMTNINFALIAIQITREKRVAKLHRLQRKCRHALLSLGMVIVALNFLLCIGYLLFSLTLQRSM</sequence>
<name>B2HKI3_MYCMM</name>
<feature type="transmembrane region" description="Helical" evidence="1">
    <location>
        <begin position="95"/>
        <end position="117"/>
    </location>
</feature>
<keyword evidence="1" id="KW-1133">Transmembrane helix</keyword>